<keyword evidence="1" id="KW-1133">Transmembrane helix</keyword>
<reference evidence="2 3" key="1">
    <citation type="submission" date="2021-07" db="EMBL/GenBank/DDBJ databases">
        <authorList>
            <consortium name="Genoscope - CEA"/>
            <person name="William W."/>
        </authorList>
    </citation>
    <scope>NUCLEOTIDE SEQUENCE [LARGE SCALE GENOMIC DNA]</scope>
</reference>
<name>A0A8D9D3B1_BRACM</name>
<evidence type="ECO:0000313" key="3">
    <source>
        <dbReference type="Proteomes" id="UP000694005"/>
    </source>
</evidence>
<feature type="transmembrane region" description="Helical" evidence="1">
    <location>
        <begin position="12"/>
        <end position="29"/>
    </location>
</feature>
<evidence type="ECO:0000256" key="1">
    <source>
        <dbReference type="SAM" id="Phobius"/>
    </source>
</evidence>
<organism evidence="2 3">
    <name type="scientific">Brassica campestris</name>
    <name type="common">Field mustard</name>
    <dbReference type="NCBI Taxonomy" id="3711"/>
    <lineage>
        <taxon>Eukaryota</taxon>
        <taxon>Viridiplantae</taxon>
        <taxon>Streptophyta</taxon>
        <taxon>Embryophyta</taxon>
        <taxon>Tracheophyta</taxon>
        <taxon>Spermatophyta</taxon>
        <taxon>Magnoliopsida</taxon>
        <taxon>eudicotyledons</taxon>
        <taxon>Gunneridae</taxon>
        <taxon>Pentapetalae</taxon>
        <taxon>rosids</taxon>
        <taxon>malvids</taxon>
        <taxon>Brassicales</taxon>
        <taxon>Brassicaceae</taxon>
        <taxon>Brassiceae</taxon>
        <taxon>Brassica</taxon>
    </lineage>
</organism>
<accession>A0A8D9D3B1</accession>
<feature type="non-terminal residue" evidence="2">
    <location>
        <position position="43"/>
    </location>
</feature>
<sequence length="43" mass="4808">GPSTLVCCFAKMVPYVLYSLLFFPISIMFSSPMSTTPVKINIY</sequence>
<dbReference type="EMBL" id="LS974625">
    <property type="protein sequence ID" value="CAG7866078.1"/>
    <property type="molecule type" value="Genomic_DNA"/>
</dbReference>
<gene>
    <name evidence="2" type="ORF">BRAPAZ1V2_A09P65450.2</name>
</gene>
<keyword evidence="1" id="KW-0812">Transmembrane</keyword>
<dbReference type="AlphaFoldDB" id="A0A8D9D3B1"/>
<dbReference type="Gramene" id="A09p65450.2_BraZ1">
    <property type="protein sequence ID" value="A09p65450.2_BraZ1.CDS.1"/>
    <property type="gene ID" value="A09g65450.2_BraZ1"/>
</dbReference>
<protein>
    <submittedName>
        <fullName evidence="2">Uncharacterized protein</fullName>
    </submittedName>
</protein>
<feature type="non-terminal residue" evidence="2">
    <location>
        <position position="1"/>
    </location>
</feature>
<evidence type="ECO:0000313" key="2">
    <source>
        <dbReference type="EMBL" id="CAG7866078.1"/>
    </source>
</evidence>
<keyword evidence="1" id="KW-0472">Membrane</keyword>
<dbReference type="Proteomes" id="UP000694005">
    <property type="component" value="Chromosome A09"/>
</dbReference>
<proteinExistence type="predicted"/>